<dbReference type="OrthoDB" id="9853222at2"/>
<dbReference type="EMBL" id="QGGR01000023">
    <property type="protein sequence ID" value="PWK39191.1"/>
    <property type="molecule type" value="Genomic_DNA"/>
</dbReference>
<protein>
    <submittedName>
        <fullName evidence="1">Uncharacterized protein</fullName>
    </submittedName>
</protein>
<evidence type="ECO:0000313" key="1">
    <source>
        <dbReference type="EMBL" id="PWK39191.1"/>
    </source>
</evidence>
<evidence type="ECO:0000313" key="2">
    <source>
        <dbReference type="Proteomes" id="UP000245697"/>
    </source>
</evidence>
<proteinExistence type="predicted"/>
<organism evidence="1 2">
    <name type="scientific">Actinoplanes xinjiangensis</name>
    <dbReference type="NCBI Taxonomy" id="512350"/>
    <lineage>
        <taxon>Bacteria</taxon>
        <taxon>Bacillati</taxon>
        <taxon>Actinomycetota</taxon>
        <taxon>Actinomycetes</taxon>
        <taxon>Micromonosporales</taxon>
        <taxon>Micromonosporaceae</taxon>
        <taxon>Actinoplanes</taxon>
    </lineage>
</organism>
<dbReference type="Proteomes" id="UP000245697">
    <property type="component" value="Unassembled WGS sequence"/>
</dbReference>
<name>A0A316F312_9ACTN</name>
<reference evidence="1 2" key="1">
    <citation type="submission" date="2018-05" db="EMBL/GenBank/DDBJ databases">
        <title>Genomic Encyclopedia of Archaeal and Bacterial Type Strains, Phase II (KMG-II): from individual species to whole genera.</title>
        <authorList>
            <person name="Goeker M."/>
        </authorList>
    </citation>
    <scope>NUCLEOTIDE SEQUENCE [LARGE SCALE GENOMIC DNA]</scope>
    <source>
        <strain evidence="1 2">DSM 45184</strain>
    </source>
</reference>
<dbReference type="RefSeq" id="WP_109600876.1">
    <property type="nucleotide sequence ID" value="NZ_BONA01000114.1"/>
</dbReference>
<sequence length="120" mass="12675">MSSSRLGFSYQLRQAAGETWAGQRLRDEIEPGLRDRGKDSQLLAITADGRQVTAQFAVNGRGSGGGGGTYEEFSWVTCASVTGVPAPDPALQVETIPCPADFPPPDVWGRVDAIGPLPTD</sequence>
<comment type="caution">
    <text evidence="1">The sequence shown here is derived from an EMBL/GenBank/DDBJ whole genome shotgun (WGS) entry which is preliminary data.</text>
</comment>
<dbReference type="AlphaFoldDB" id="A0A316F312"/>
<accession>A0A316F312</accession>
<keyword evidence="2" id="KW-1185">Reference proteome</keyword>
<gene>
    <name evidence="1" type="ORF">BC793_12327</name>
</gene>